<evidence type="ECO:0000313" key="1">
    <source>
        <dbReference type="EMBL" id="PON96844.1"/>
    </source>
</evidence>
<dbReference type="OrthoDB" id="1928340at2759"/>
<dbReference type="STRING" id="63057.A0A2P5FGD1"/>
<organism evidence="1 2">
    <name type="scientific">Trema orientale</name>
    <name type="common">Charcoal tree</name>
    <name type="synonym">Celtis orientalis</name>
    <dbReference type="NCBI Taxonomy" id="63057"/>
    <lineage>
        <taxon>Eukaryota</taxon>
        <taxon>Viridiplantae</taxon>
        <taxon>Streptophyta</taxon>
        <taxon>Embryophyta</taxon>
        <taxon>Tracheophyta</taxon>
        <taxon>Spermatophyta</taxon>
        <taxon>Magnoliopsida</taxon>
        <taxon>eudicotyledons</taxon>
        <taxon>Gunneridae</taxon>
        <taxon>Pentapetalae</taxon>
        <taxon>rosids</taxon>
        <taxon>fabids</taxon>
        <taxon>Rosales</taxon>
        <taxon>Cannabaceae</taxon>
        <taxon>Trema</taxon>
    </lineage>
</organism>
<proteinExistence type="predicted"/>
<dbReference type="EMBL" id="JXTC01000035">
    <property type="protein sequence ID" value="PON96844.1"/>
    <property type="molecule type" value="Genomic_DNA"/>
</dbReference>
<gene>
    <name evidence="1" type="ORF">TorRG33x02_072230</name>
</gene>
<feature type="non-terminal residue" evidence="1">
    <location>
        <position position="1"/>
    </location>
</feature>
<evidence type="ECO:0000313" key="2">
    <source>
        <dbReference type="Proteomes" id="UP000237000"/>
    </source>
</evidence>
<protein>
    <submittedName>
        <fullName evidence="1">Uncharacterized protein</fullName>
    </submittedName>
</protein>
<reference evidence="2" key="1">
    <citation type="submission" date="2016-06" db="EMBL/GenBank/DDBJ databases">
        <title>Parallel loss of symbiosis genes in relatives of nitrogen-fixing non-legume Parasponia.</title>
        <authorList>
            <person name="Van Velzen R."/>
            <person name="Holmer R."/>
            <person name="Bu F."/>
            <person name="Rutten L."/>
            <person name="Van Zeijl A."/>
            <person name="Liu W."/>
            <person name="Santuari L."/>
            <person name="Cao Q."/>
            <person name="Sharma T."/>
            <person name="Shen D."/>
            <person name="Roswanjaya Y."/>
            <person name="Wardhani T."/>
            <person name="Kalhor M.S."/>
            <person name="Jansen J."/>
            <person name="Van den Hoogen J."/>
            <person name="Gungor B."/>
            <person name="Hartog M."/>
            <person name="Hontelez J."/>
            <person name="Verver J."/>
            <person name="Yang W.-C."/>
            <person name="Schijlen E."/>
            <person name="Repin R."/>
            <person name="Schilthuizen M."/>
            <person name="Schranz E."/>
            <person name="Heidstra R."/>
            <person name="Miyata K."/>
            <person name="Fedorova E."/>
            <person name="Kohlen W."/>
            <person name="Bisseling T."/>
            <person name="Smit S."/>
            <person name="Geurts R."/>
        </authorList>
    </citation>
    <scope>NUCLEOTIDE SEQUENCE [LARGE SCALE GENOMIC DNA]</scope>
    <source>
        <strain evidence="2">cv. RG33-2</strain>
    </source>
</reference>
<keyword evidence="2" id="KW-1185">Reference proteome</keyword>
<accession>A0A2P5FGD1</accession>
<dbReference type="InParanoid" id="A0A2P5FGD1"/>
<dbReference type="AlphaFoldDB" id="A0A2P5FGD1"/>
<name>A0A2P5FGD1_TREOI</name>
<dbReference type="Proteomes" id="UP000237000">
    <property type="component" value="Unassembled WGS sequence"/>
</dbReference>
<comment type="caution">
    <text evidence="1">The sequence shown here is derived from an EMBL/GenBank/DDBJ whole genome shotgun (WGS) entry which is preliminary data.</text>
</comment>
<sequence>RSAETKSYVLSCENNLTVWYLFPVKYHVEAIHYNNQTIRVVDPGVQKGNCSSLPLYSLTGYNFSTYGSYGIGHGNREGTKYVPLTKPVIFMTCEKPVKSQAFRPSFNEQSGRDA</sequence>